<gene>
    <name evidence="1" type="ORF">VRLFYP33_01181</name>
</gene>
<sequence>MSDFIDTTKIKRTDNKSAAQAAIDNAFSAINNKLYSRQWRVLIQTKEDKALDVTELRYTFTINKYATGQPSVCHLMIYNLNAQTEGNIIKEGFYVQLEAGYAAQYGIIFSGQIIQVFRNREEGINYRLEILAVDGSAFLDLNFVRTTLAAGSTPRDVVVSLASVSKQPIETEEVSENMDQAKLPRPKVLFGRPKDYLNDISKGNGSFYWINDGKLTVRKFTDPIPENHCIVLTPTTGLVGTPEYTDEGIRIVSLLNPLIVVNGMIKIDNSIINRQAINLPNGKGGGQQKQSQQSVFDQDGEYQVYSIHHAGDTHGEVWTTEVIGIGRNGRAGLPLMVDSAEQDIRG</sequence>
<reference evidence="1" key="1">
    <citation type="submission" date="2019-11" db="EMBL/GenBank/DDBJ databases">
        <authorList>
            <person name="Feng L."/>
        </authorList>
    </citation>
    <scope>NUCLEOTIDE SEQUENCE</scope>
    <source>
        <strain evidence="1">VrattiLFYP33</strain>
    </source>
</reference>
<dbReference type="NCBIfam" id="NF047561">
    <property type="entry name" value="orf58_phage_fam"/>
    <property type="match status" value="1"/>
</dbReference>
<organism evidence="1">
    <name type="scientific">Veillonella ratti</name>
    <dbReference type="NCBI Taxonomy" id="103892"/>
    <lineage>
        <taxon>Bacteria</taxon>
        <taxon>Bacillati</taxon>
        <taxon>Bacillota</taxon>
        <taxon>Negativicutes</taxon>
        <taxon>Veillonellales</taxon>
        <taxon>Veillonellaceae</taxon>
        <taxon>Veillonella</taxon>
    </lineage>
</organism>
<dbReference type="InterPro" id="IPR054496">
    <property type="entry name" value="E217_GP41"/>
</dbReference>
<dbReference type="RefSeq" id="WP_156704730.1">
    <property type="nucleotide sequence ID" value="NZ_CACRUX010000047.1"/>
</dbReference>
<protein>
    <submittedName>
        <fullName evidence="1">Uncharacterized protein</fullName>
    </submittedName>
</protein>
<evidence type="ECO:0000313" key="1">
    <source>
        <dbReference type="EMBL" id="VYU07560.1"/>
    </source>
</evidence>
<dbReference type="AlphaFoldDB" id="A0A6N3BS79"/>
<accession>A0A6N3BS79</accession>
<proteinExistence type="predicted"/>
<dbReference type="EMBL" id="CACRUX010000047">
    <property type="protein sequence ID" value="VYU07560.1"/>
    <property type="molecule type" value="Genomic_DNA"/>
</dbReference>
<dbReference type="Pfam" id="PF22759">
    <property type="entry name" value="E217_GP41"/>
    <property type="match status" value="1"/>
</dbReference>
<name>A0A6N3BS79_9FIRM</name>